<dbReference type="Gene3D" id="3.40.30.10">
    <property type="entry name" value="Glutaredoxin"/>
    <property type="match status" value="1"/>
</dbReference>
<dbReference type="RefSeq" id="WP_370875905.1">
    <property type="nucleotide sequence ID" value="NZ_JAUSUQ010000031.1"/>
</dbReference>
<name>A0ABU0CY55_9BACI</name>
<reference evidence="1 2" key="1">
    <citation type="submission" date="2023-07" db="EMBL/GenBank/DDBJ databases">
        <title>Genomic Encyclopedia of Type Strains, Phase IV (KMG-IV): sequencing the most valuable type-strain genomes for metagenomic binning, comparative biology and taxonomic classification.</title>
        <authorList>
            <person name="Goeker M."/>
        </authorList>
    </citation>
    <scope>NUCLEOTIDE SEQUENCE [LARGE SCALE GENOMIC DNA]</scope>
    <source>
        <strain evidence="1 2">DSM 17740</strain>
    </source>
</reference>
<gene>
    <name evidence="1" type="ORF">J2S00_003937</name>
</gene>
<dbReference type="InterPro" id="IPR036249">
    <property type="entry name" value="Thioredoxin-like_sf"/>
</dbReference>
<comment type="caution">
    <text evidence="1">The sequence shown here is derived from an EMBL/GenBank/DDBJ whole genome shotgun (WGS) entry which is preliminary data.</text>
</comment>
<protein>
    <submittedName>
        <fullName evidence="1">Peroxiredoxin</fullName>
    </submittedName>
</protein>
<accession>A0ABU0CY55</accession>
<keyword evidence="2" id="KW-1185">Reference proteome</keyword>
<evidence type="ECO:0000313" key="1">
    <source>
        <dbReference type="EMBL" id="MDQ0341093.1"/>
    </source>
</evidence>
<proteinExistence type="predicted"/>
<dbReference type="SUPFAM" id="SSF52833">
    <property type="entry name" value="Thioredoxin-like"/>
    <property type="match status" value="1"/>
</dbReference>
<organism evidence="1 2">
    <name type="scientific">Caldalkalibacillus uzonensis</name>
    <dbReference type="NCBI Taxonomy" id="353224"/>
    <lineage>
        <taxon>Bacteria</taxon>
        <taxon>Bacillati</taxon>
        <taxon>Bacillota</taxon>
        <taxon>Bacilli</taxon>
        <taxon>Bacillales</taxon>
        <taxon>Bacillaceae</taxon>
        <taxon>Caldalkalibacillus</taxon>
    </lineage>
</organism>
<dbReference type="EMBL" id="JAUSUQ010000031">
    <property type="protein sequence ID" value="MDQ0341093.1"/>
    <property type="molecule type" value="Genomic_DNA"/>
</dbReference>
<sequence length="37" mass="4282">MLLSPMPEFKLKDIHGNIVSTANYIGKKTLIFMWASW</sequence>
<dbReference type="Proteomes" id="UP001232445">
    <property type="component" value="Unassembled WGS sequence"/>
</dbReference>
<evidence type="ECO:0000313" key="2">
    <source>
        <dbReference type="Proteomes" id="UP001232445"/>
    </source>
</evidence>